<name>C7M573_CAPOD</name>
<evidence type="ECO:0000256" key="2">
    <source>
        <dbReference type="ARBA" id="ARBA00023315"/>
    </source>
</evidence>
<keyword evidence="1 4" id="KW-0808">Transferase</keyword>
<dbReference type="HOGENOM" id="CLU_118619_1_0_10"/>
<organism evidence="4 5">
    <name type="scientific">Capnocytophaga ochracea (strain ATCC 27872 / DSM 7271 / CCUG 9716 / JCM 12966 / NCTC 12371 / SS31 / VPI 2845)</name>
    <name type="common">Bacteroides ochraceus</name>
    <dbReference type="NCBI Taxonomy" id="521097"/>
    <lineage>
        <taxon>Bacteria</taxon>
        <taxon>Pseudomonadati</taxon>
        <taxon>Bacteroidota</taxon>
        <taxon>Flavobacteriia</taxon>
        <taxon>Flavobacteriales</taxon>
        <taxon>Flavobacteriaceae</taxon>
        <taxon>Capnocytophaga</taxon>
    </lineage>
</organism>
<dbReference type="GeneID" id="29674670"/>
<dbReference type="PANTHER" id="PTHR42919:SF8">
    <property type="entry name" value="N-ALPHA-ACETYLTRANSFERASE 50"/>
    <property type="match status" value="1"/>
</dbReference>
<dbReference type="SUPFAM" id="SSF55729">
    <property type="entry name" value="Acyl-CoA N-acyltransferases (Nat)"/>
    <property type="match status" value="1"/>
</dbReference>
<dbReference type="PANTHER" id="PTHR42919">
    <property type="entry name" value="N-ALPHA-ACETYLTRANSFERASE"/>
    <property type="match status" value="1"/>
</dbReference>
<evidence type="ECO:0000259" key="3">
    <source>
        <dbReference type="PROSITE" id="PS51186"/>
    </source>
</evidence>
<dbReference type="Pfam" id="PF00583">
    <property type="entry name" value="Acetyltransf_1"/>
    <property type="match status" value="1"/>
</dbReference>
<evidence type="ECO:0000313" key="5">
    <source>
        <dbReference type="Proteomes" id="UP000006650"/>
    </source>
</evidence>
<dbReference type="KEGG" id="coc:Coch_0210"/>
<dbReference type="PROSITE" id="PS51186">
    <property type="entry name" value="GNAT"/>
    <property type="match status" value="1"/>
</dbReference>
<dbReference type="STRING" id="521097.Coch_0210"/>
<dbReference type="CDD" id="cd04301">
    <property type="entry name" value="NAT_SF"/>
    <property type="match status" value="1"/>
</dbReference>
<dbReference type="eggNOG" id="COG0456">
    <property type="taxonomic scope" value="Bacteria"/>
</dbReference>
<dbReference type="Proteomes" id="UP000006650">
    <property type="component" value="Chromosome"/>
</dbReference>
<sequence>MNTNDLNIQLVTNNINDFKGLLDVFEEVFQWTNYHYPTDKKLHHLLKNTNLLAVVSKIENQVVGGLTAYILDSYEVEKPSLYLYDLGVKERFQNQGIGKQLINYLIAYATQNDFQDIFVGTEQDDNEDAIAFYRKTPFTDETKVLQYSFRLDEPNS</sequence>
<dbReference type="RefSeq" id="WP_012796974.1">
    <property type="nucleotide sequence ID" value="NC_013162.1"/>
</dbReference>
<dbReference type="InterPro" id="IPR000182">
    <property type="entry name" value="GNAT_dom"/>
</dbReference>
<accession>C7M573</accession>
<dbReference type="AlphaFoldDB" id="C7M573"/>
<dbReference type="EMBL" id="CP001632">
    <property type="protein sequence ID" value="ACU91773.1"/>
    <property type="molecule type" value="Genomic_DNA"/>
</dbReference>
<dbReference type="Gene3D" id="3.40.630.30">
    <property type="match status" value="1"/>
</dbReference>
<reference evidence="4 5" key="1">
    <citation type="journal article" date="2009" name="Stand. Genomic Sci.">
        <title>Complete genome sequence of Capnocytophaga ochracea type strain (VPI 2845).</title>
        <authorList>
            <person name="Mavrommatis K."/>
            <person name="Gronow S."/>
            <person name="Saunders E."/>
            <person name="Land M."/>
            <person name="Lapidus A."/>
            <person name="Copeland A."/>
            <person name="Glavina Del Rio T."/>
            <person name="Nolan M."/>
            <person name="Lucas S."/>
            <person name="Chen F."/>
            <person name="Tice H."/>
            <person name="Cheng J.F."/>
            <person name="Bruce D."/>
            <person name="Goodwin L."/>
            <person name="Pitluck S."/>
            <person name="Pati A."/>
            <person name="Ivanova N."/>
            <person name="Chen A."/>
            <person name="Palaniappan K."/>
            <person name="Chain P."/>
            <person name="Hauser L."/>
            <person name="Chang Y.J."/>
            <person name="Jeffries C.D."/>
            <person name="Brettin T."/>
            <person name="Detter J.C."/>
            <person name="Han C."/>
            <person name="Bristow J."/>
            <person name="Goker M."/>
            <person name="Rohde M."/>
            <person name="Eisen J.A."/>
            <person name="Markowitz V."/>
            <person name="Kyrpides N.C."/>
            <person name="Klenk H.P."/>
            <person name="Hugenholtz P."/>
        </authorList>
    </citation>
    <scope>NUCLEOTIDE SEQUENCE [LARGE SCALE GENOMIC DNA]</scope>
    <source>
        <strain evidence="5">ATCC 27872 / DSM 7271 / JCM 12966 / VPI 2845</strain>
    </source>
</reference>
<protein>
    <submittedName>
        <fullName evidence="4">GCN5-related N-acetyltransferase</fullName>
    </submittedName>
</protein>
<dbReference type="GO" id="GO:0016747">
    <property type="term" value="F:acyltransferase activity, transferring groups other than amino-acyl groups"/>
    <property type="evidence" value="ECO:0007669"/>
    <property type="project" value="InterPro"/>
</dbReference>
<keyword evidence="5" id="KW-1185">Reference proteome</keyword>
<evidence type="ECO:0000313" key="4">
    <source>
        <dbReference type="EMBL" id="ACU91773.1"/>
    </source>
</evidence>
<gene>
    <name evidence="4" type="ordered locus">Coch_0210</name>
</gene>
<evidence type="ECO:0000256" key="1">
    <source>
        <dbReference type="ARBA" id="ARBA00022679"/>
    </source>
</evidence>
<dbReference type="InterPro" id="IPR051556">
    <property type="entry name" value="N-term/lysine_N-AcTrnsfr"/>
</dbReference>
<feature type="domain" description="N-acetyltransferase" evidence="3">
    <location>
        <begin position="8"/>
        <end position="156"/>
    </location>
</feature>
<dbReference type="InterPro" id="IPR016181">
    <property type="entry name" value="Acyl_CoA_acyltransferase"/>
</dbReference>
<keyword evidence="2" id="KW-0012">Acyltransferase</keyword>
<proteinExistence type="predicted"/>